<proteinExistence type="inferred from homology"/>
<protein>
    <recommendedName>
        <fullName evidence="5">Methyltransferase</fullName>
    </recommendedName>
</protein>
<accession>A0A382Q5E3</accession>
<dbReference type="Gene3D" id="3.20.20.480">
    <property type="entry name" value="Trimethylamine methyltransferase-like"/>
    <property type="match status" value="1"/>
</dbReference>
<dbReference type="AlphaFoldDB" id="A0A382Q5E3"/>
<gene>
    <name evidence="4" type="ORF">METZ01_LOCUS332536</name>
</gene>
<evidence type="ECO:0000256" key="2">
    <source>
        <dbReference type="ARBA" id="ARBA00022603"/>
    </source>
</evidence>
<dbReference type="EMBL" id="UINC01111451">
    <property type="protein sequence ID" value="SVC79682.1"/>
    <property type="molecule type" value="Genomic_DNA"/>
</dbReference>
<dbReference type="Pfam" id="PF06253">
    <property type="entry name" value="MTTB"/>
    <property type="match status" value="1"/>
</dbReference>
<evidence type="ECO:0000313" key="4">
    <source>
        <dbReference type="EMBL" id="SVC79682.1"/>
    </source>
</evidence>
<keyword evidence="2" id="KW-0489">Methyltransferase</keyword>
<feature type="non-terminal residue" evidence="4">
    <location>
        <position position="99"/>
    </location>
</feature>
<dbReference type="InterPro" id="IPR010426">
    <property type="entry name" value="MTTB_MeTrfase"/>
</dbReference>
<keyword evidence="3" id="KW-0808">Transferase</keyword>
<evidence type="ECO:0000256" key="1">
    <source>
        <dbReference type="ARBA" id="ARBA00007137"/>
    </source>
</evidence>
<dbReference type="InterPro" id="IPR038601">
    <property type="entry name" value="MttB-like_sf"/>
</dbReference>
<dbReference type="GO" id="GO:0015948">
    <property type="term" value="P:methanogenesis"/>
    <property type="evidence" value="ECO:0007669"/>
    <property type="project" value="InterPro"/>
</dbReference>
<dbReference type="GO" id="GO:0008168">
    <property type="term" value="F:methyltransferase activity"/>
    <property type="evidence" value="ECO:0007669"/>
    <property type="project" value="UniProtKB-KW"/>
</dbReference>
<reference evidence="4" key="1">
    <citation type="submission" date="2018-05" db="EMBL/GenBank/DDBJ databases">
        <authorList>
            <person name="Lanie J.A."/>
            <person name="Ng W.-L."/>
            <person name="Kazmierczak K.M."/>
            <person name="Andrzejewski T.M."/>
            <person name="Davidsen T.M."/>
            <person name="Wayne K.J."/>
            <person name="Tettelin H."/>
            <person name="Glass J.I."/>
            <person name="Rusch D."/>
            <person name="Podicherti R."/>
            <person name="Tsui H.-C.T."/>
            <person name="Winkler M.E."/>
        </authorList>
    </citation>
    <scope>NUCLEOTIDE SEQUENCE</scope>
</reference>
<comment type="similarity">
    <text evidence="1">Belongs to the trimethylamine methyltransferase family.</text>
</comment>
<name>A0A382Q5E3_9ZZZZ</name>
<dbReference type="GO" id="GO:0032259">
    <property type="term" value="P:methylation"/>
    <property type="evidence" value="ECO:0007669"/>
    <property type="project" value="UniProtKB-KW"/>
</dbReference>
<evidence type="ECO:0008006" key="5">
    <source>
        <dbReference type="Google" id="ProtNLM"/>
    </source>
</evidence>
<organism evidence="4">
    <name type="scientific">marine metagenome</name>
    <dbReference type="NCBI Taxonomy" id="408172"/>
    <lineage>
        <taxon>unclassified sequences</taxon>
        <taxon>metagenomes</taxon>
        <taxon>ecological metagenomes</taxon>
    </lineage>
</organism>
<sequence length="99" mass="10920">MTRRKSGGREARIAIRNAPLAEEEKPVHAGEIGGRYKPLSDKQVLSIEANIYRILEEIGFGDATPHCIETCVAFGAILGDDGRLRMPREVVEKAMNLSQ</sequence>
<evidence type="ECO:0000256" key="3">
    <source>
        <dbReference type="ARBA" id="ARBA00022679"/>
    </source>
</evidence>